<sequence length="94" mass="10109">MMIFDVILGVGLVLACASVYLSNNLFRSVVLFIVFGLLLALTWTRLQAPDLALAEAAIGAGLTGVLLLDTLGTLRKIRHQRAADDTKKHEEASS</sequence>
<organism evidence="8 9">
    <name type="scientific">Aliidiomarina sanyensis</name>
    <dbReference type="NCBI Taxonomy" id="1249555"/>
    <lineage>
        <taxon>Bacteria</taxon>
        <taxon>Pseudomonadati</taxon>
        <taxon>Pseudomonadota</taxon>
        <taxon>Gammaproteobacteria</taxon>
        <taxon>Alteromonadales</taxon>
        <taxon>Idiomarinaceae</taxon>
        <taxon>Aliidiomarina</taxon>
    </lineage>
</organism>
<protein>
    <recommendedName>
        <fullName evidence="7">MrpA C-terminal/MbhD domain-containing protein</fullName>
    </recommendedName>
</protein>
<dbReference type="Proteomes" id="UP000288405">
    <property type="component" value="Unassembled WGS sequence"/>
</dbReference>
<accession>A0A432WGB7</accession>
<keyword evidence="4 6" id="KW-1133">Transmembrane helix</keyword>
<dbReference type="InterPro" id="IPR042106">
    <property type="entry name" value="Nuo/plastoQ_OxRdtase_6_NuoJ"/>
</dbReference>
<evidence type="ECO:0000313" key="9">
    <source>
        <dbReference type="Proteomes" id="UP000288405"/>
    </source>
</evidence>
<gene>
    <name evidence="8" type="ORF">CWE11_07425</name>
</gene>
<dbReference type="EMBL" id="PIPM01000006">
    <property type="protein sequence ID" value="RUO32852.1"/>
    <property type="molecule type" value="Genomic_DNA"/>
</dbReference>
<comment type="subcellular location">
    <subcellularLocation>
        <location evidence="1">Cell membrane</location>
        <topology evidence="1">Multi-pass membrane protein</topology>
    </subcellularLocation>
</comment>
<dbReference type="GO" id="GO:0005886">
    <property type="term" value="C:plasma membrane"/>
    <property type="evidence" value="ECO:0007669"/>
    <property type="project" value="UniProtKB-SubCell"/>
</dbReference>
<dbReference type="AlphaFoldDB" id="A0A432WGB7"/>
<evidence type="ECO:0000256" key="6">
    <source>
        <dbReference type="SAM" id="Phobius"/>
    </source>
</evidence>
<feature type="transmembrane region" description="Helical" evidence="6">
    <location>
        <begin position="29"/>
        <end position="46"/>
    </location>
</feature>
<keyword evidence="9" id="KW-1185">Reference proteome</keyword>
<comment type="caution">
    <text evidence="8">The sequence shown here is derived from an EMBL/GenBank/DDBJ whole genome shotgun (WGS) entry which is preliminary data.</text>
</comment>
<feature type="transmembrane region" description="Helical" evidence="6">
    <location>
        <begin position="52"/>
        <end position="71"/>
    </location>
</feature>
<keyword evidence="3 6" id="KW-0812">Transmembrane</keyword>
<dbReference type="Pfam" id="PF13244">
    <property type="entry name" value="MbhD"/>
    <property type="match status" value="1"/>
</dbReference>
<dbReference type="Gene3D" id="1.20.120.1200">
    <property type="entry name" value="NADH-ubiquinone/plastoquinone oxidoreductase chain 6, subunit NuoJ"/>
    <property type="match status" value="1"/>
</dbReference>
<evidence type="ECO:0000256" key="5">
    <source>
        <dbReference type="ARBA" id="ARBA00023136"/>
    </source>
</evidence>
<evidence type="ECO:0000256" key="3">
    <source>
        <dbReference type="ARBA" id="ARBA00022692"/>
    </source>
</evidence>
<keyword evidence="5 6" id="KW-0472">Membrane</keyword>
<evidence type="ECO:0000313" key="8">
    <source>
        <dbReference type="EMBL" id="RUO32852.1"/>
    </source>
</evidence>
<name>A0A432WGB7_9GAMM</name>
<evidence type="ECO:0000259" key="7">
    <source>
        <dbReference type="Pfam" id="PF13244"/>
    </source>
</evidence>
<evidence type="ECO:0000256" key="4">
    <source>
        <dbReference type="ARBA" id="ARBA00022989"/>
    </source>
</evidence>
<keyword evidence="2" id="KW-1003">Cell membrane</keyword>
<reference evidence="8 9" key="1">
    <citation type="journal article" date="2011" name="Front. Microbiol.">
        <title>Genomic signatures of strain selection and enhancement in Bacillus atrophaeus var. globigii, a historical biowarfare simulant.</title>
        <authorList>
            <person name="Gibbons H.S."/>
            <person name="Broomall S.M."/>
            <person name="McNew L.A."/>
            <person name="Daligault H."/>
            <person name="Chapman C."/>
            <person name="Bruce D."/>
            <person name="Karavis M."/>
            <person name="Krepps M."/>
            <person name="McGregor P.A."/>
            <person name="Hong C."/>
            <person name="Park K.H."/>
            <person name="Akmal A."/>
            <person name="Feldman A."/>
            <person name="Lin J.S."/>
            <person name="Chang W.E."/>
            <person name="Higgs B.W."/>
            <person name="Demirev P."/>
            <person name="Lindquist J."/>
            <person name="Liem A."/>
            <person name="Fochler E."/>
            <person name="Read T.D."/>
            <person name="Tapia R."/>
            <person name="Johnson S."/>
            <person name="Bishop-Lilly K.A."/>
            <person name="Detter C."/>
            <person name="Han C."/>
            <person name="Sozhamannan S."/>
            <person name="Rosenzweig C.N."/>
            <person name="Skowronski E.W."/>
        </authorList>
    </citation>
    <scope>NUCLEOTIDE SEQUENCE [LARGE SCALE GENOMIC DNA]</scope>
    <source>
        <strain evidence="8 9">GYP-17</strain>
    </source>
</reference>
<feature type="domain" description="MrpA C-terminal/MbhD" evidence="7">
    <location>
        <begin position="11"/>
        <end position="75"/>
    </location>
</feature>
<dbReference type="RefSeq" id="WP_126776978.1">
    <property type="nucleotide sequence ID" value="NZ_PIPM01000006.1"/>
</dbReference>
<dbReference type="OrthoDB" id="2085045at2"/>
<dbReference type="InterPro" id="IPR025383">
    <property type="entry name" value="MrpA_C/MbhD"/>
</dbReference>
<proteinExistence type="predicted"/>
<evidence type="ECO:0000256" key="2">
    <source>
        <dbReference type="ARBA" id="ARBA00022475"/>
    </source>
</evidence>
<evidence type="ECO:0000256" key="1">
    <source>
        <dbReference type="ARBA" id="ARBA00004651"/>
    </source>
</evidence>
<feature type="transmembrane region" description="Helical" evidence="6">
    <location>
        <begin position="6"/>
        <end position="22"/>
    </location>
</feature>